<keyword evidence="3 7" id="KW-0560">Oxidoreductase</keyword>
<comment type="similarity">
    <text evidence="7">Belongs to the aldehyde dehydrogenase family.</text>
</comment>
<comment type="caution">
    <text evidence="9">The sequence shown here is derived from an EMBL/GenBank/DDBJ whole genome shotgun (WGS) entry which is preliminary data.</text>
</comment>
<dbReference type="InterPro" id="IPR029510">
    <property type="entry name" value="Ald_DH_CS_GLU"/>
</dbReference>
<dbReference type="InterPro" id="IPR016162">
    <property type="entry name" value="Ald_DH_N"/>
</dbReference>
<dbReference type="OrthoDB" id="9762913at2"/>
<comment type="pathway">
    <text evidence="1">Amino-acid degradation; L-proline degradation into L-glutamate; L-glutamate from L-proline: step 2/2.</text>
</comment>
<evidence type="ECO:0000313" key="10">
    <source>
        <dbReference type="Proteomes" id="UP000256388"/>
    </source>
</evidence>
<keyword evidence="4" id="KW-0520">NAD</keyword>
<evidence type="ECO:0000256" key="2">
    <source>
        <dbReference type="ARBA" id="ARBA00012884"/>
    </source>
</evidence>
<organism evidence="9 10">
    <name type="scientific">Pelolinea submarina</name>
    <dbReference type="NCBI Taxonomy" id="913107"/>
    <lineage>
        <taxon>Bacteria</taxon>
        <taxon>Bacillati</taxon>
        <taxon>Chloroflexota</taxon>
        <taxon>Anaerolineae</taxon>
        <taxon>Anaerolineales</taxon>
        <taxon>Anaerolineaceae</taxon>
        <taxon>Pelolinea</taxon>
    </lineage>
</organism>
<dbReference type="Gene3D" id="3.40.605.10">
    <property type="entry name" value="Aldehyde Dehydrogenase, Chain A, domain 1"/>
    <property type="match status" value="1"/>
</dbReference>
<gene>
    <name evidence="9" type="ORF">DFR64_3016</name>
</gene>
<evidence type="ECO:0000256" key="1">
    <source>
        <dbReference type="ARBA" id="ARBA00004786"/>
    </source>
</evidence>
<dbReference type="GO" id="GO:0009898">
    <property type="term" value="C:cytoplasmic side of plasma membrane"/>
    <property type="evidence" value="ECO:0007669"/>
    <property type="project" value="TreeGrafter"/>
</dbReference>
<dbReference type="EC" id="1.2.1.88" evidence="2"/>
<dbReference type="InterPro" id="IPR016161">
    <property type="entry name" value="Ald_DH/histidinol_DH"/>
</dbReference>
<keyword evidence="10" id="KW-1185">Reference proteome</keyword>
<feature type="active site" evidence="6">
    <location>
        <position position="290"/>
    </location>
</feature>
<dbReference type="PANTHER" id="PTHR42862">
    <property type="entry name" value="DELTA-1-PYRROLINE-5-CARBOXYLATE DEHYDROGENASE 1, ISOFORM A-RELATED"/>
    <property type="match status" value="1"/>
</dbReference>
<evidence type="ECO:0000256" key="3">
    <source>
        <dbReference type="ARBA" id="ARBA00023002"/>
    </source>
</evidence>
<dbReference type="PROSITE" id="PS00687">
    <property type="entry name" value="ALDEHYDE_DEHYDR_GLU"/>
    <property type="match status" value="1"/>
</dbReference>
<evidence type="ECO:0000256" key="7">
    <source>
        <dbReference type="RuleBase" id="RU003345"/>
    </source>
</evidence>
<dbReference type="PROSITE" id="PS00070">
    <property type="entry name" value="ALDEHYDE_DEHYDR_CYS"/>
    <property type="match status" value="1"/>
</dbReference>
<dbReference type="PANTHER" id="PTHR42862:SF1">
    <property type="entry name" value="DELTA-1-PYRROLINE-5-CARBOXYLATE DEHYDROGENASE 2, ISOFORM A-RELATED"/>
    <property type="match status" value="1"/>
</dbReference>
<dbReference type="Proteomes" id="UP000256388">
    <property type="component" value="Unassembled WGS sequence"/>
</dbReference>
<dbReference type="AlphaFoldDB" id="A0A347ZPT6"/>
<evidence type="ECO:0000256" key="5">
    <source>
        <dbReference type="ARBA" id="ARBA00048142"/>
    </source>
</evidence>
<dbReference type="SUPFAM" id="SSF53720">
    <property type="entry name" value="ALDH-like"/>
    <property type="match status" value="1"/>
</dbReference>
<dbReference type="InterPro" id="IPR016163">
    <property type="entry name" value="Ald_DH_C"/>
</dbReference>
<name>A0A347ZPT6_9CHLR</name>
<dbReference type="GO" id="GO:0003842">
    <property type="term" value="F:L-glutamate gamma-semialdehyde dehydrogenase activity"/>
    <property type="evidence" value="ECO:0007669"/>
    <property type="project" value="UniProtKB-EC"/>
</dbReference>
<reference evidence="9 10" key="1">
    <citation type="submission" date="2018-08" db="EMBL/GenBank/DDBJ databases">
        <title>Genomic Encyclopedia of Type Strains, Phase IV (KMG-IV): sequencing the most valuable type-strain genomes for metagenomic binning, comparative biology and taxonomic classification.</title>
        <authorList>
            <person name="Goeker M."/>
        </authorList>
    </citation>
    <scope>NUCLEOTIDE SEQUENCE [LARGE SCALE GENOMIC DNA]</scope>
    <source>
        <strain evidence="9 10">DSM 23923</strain>
    </source>
</reference>
<evidence type="ECO:0000256" key="6">
    <source>
        <dbReference type="PROSITE-ProRule" id="PRU10007"/>
    </source>
</evidence>
<protein>
    <recommendedName>
        <fullName evidence="2">L-glutamate gamma-semialdehyde dehydrogenase</fullName>
        <ecNumber evidence="2">1.2.1.88</ecNumber>
    </recommendedName>
</protein>
<sequence length="529" mass="57604">MASEKSFKLTYATMFNPPEELHQHFEAALAQIKTEMGQEHGMIIDGRECKAGSTFEDRSPINTDWVLGKFQNGDTQTAADAIAAARRAFPAWGARPWQERVALLRKAADLIDERIFKIGAVISLEVGKNRTEALGDAAETSDLIRYACDQITANNGFIHEMGHDPLQGFKATNYSVLKPYGVWLIVSPFNFPSALTGGPAGAALAAGNTVVIKPASDTPWTSRLLAECFRDAGLPDGVCNYVTGPGSTLGQALIDNPDVDGITFTGSYAVGMHIFRSFAQGPYVRPTVLEMGGKNPTIVSRNADIEEAAVGIVRSAFGLQGQKCSACSRVFIEKPIYQQVLSRMVEMTKKLGIGDPTLRENYLGPVVNKNSYKEYQEYIDEMNQAGARFLTGGKILTDGDMAKGYFCAPTIAVDLPLDHHLWKKEMFLPITTVTQVDSLEEAMGYANDVAYGLTSGFYGSLDEAKWFFDNIQAGVNYVNRPQGATTGAWPGFQPFGGWKGSGSSGKNAGGLYYVQLYMHEQIQTLIQKA</sequence>
<evidence type="ECO:0000259" key="8">
    <source>
        <dbReference type="Pfam" id="PF00171"/>
    </source>
</evidence>
<evidence type="ECO:0000313" key="9">
    <source>
        <dbReference type="EMBL" id="REG04668.1"/>
    </source>
</evidence>
<dbReference type="EMBL" id="QUMS01000006">
    <property type="protein sequence ID" value="REG04668.1"/>
    <property type="molecule type" value="Genomic_DNA"/>
</dbReference>
<evidence type="ECO:0000256" key="4">
    <source>
        <dbReference type="ARBA" id="ARBA00023027"/>
    </source>
</evidence>
<dbReference type="InterPro" id="IPR016160">
    <property type="entry name" value="Ald_DH_CS_CYS"/>
</dbReference>
<dbReference type="InterPro" id="IPR015590">
    <property type="entry name" value="Aldehyde_DH_dom"/>
</dbReference>
<dbReference type="Pfam" id="PF00171">
    <property type="entry name" value="Aldedh"/>
    <property type="match status" value="1"/>
</dbReference>
<proteinExistence type="inferred from homology"/>
<dbReference type="RefSeq" id="WP_116226264.1">
    <property type="nucleotide sequence ID" value="NZ_AP018437.1"/>
</dbReference>
<accession>A0A347ZPT6</accession>
<dbReference type="GO" id="GO:0010133">
    <property type="term" value="P:L-proline catabolic process to L-glutamate"/>
    <property type="evidence" value="ECO:0007669"/>
    <property type="project" value="TreeGrafter"/>
</dbReference>
<comment type="catalytic activity">
    <reaction evidence="5">
        <text>L-glutamate 5-semialdehyde + NAD(+) + H2O = L-glutamate + NADH + 2 H(+)</text>
        <dbReference type="Rhea" id="RHEA:30235"/>
        <dbReference type="ChEBI" id="CHEBI:15377"/>
        <dbReference type="ChEBI" id="CHEBI:15378"/>
        <dbReference type="ChEBI" id="CHEBI:29985"/>
        <dbReference type="ChEBI" id="CHEBI:57540"/>
        <dbReference type="ChEBI" id="CHEBI:57945"/>
        <dbReference type="ChEBI" id="CHEBI:58066"/>
        <dbReference type="EC" id="1.2.1.88"/>
    </reaction>
</comment>
<dbReference type="Gene3D" id="3.40.309.10">
    <property type="entry name" value="Aldehyde Dehydrogenase, Chain A, domain 2"/>
    <property type="match status" value="1"/>
</dbReference>
<feature type="domain" description="Aldehyde dehydrogenase" evidence="8">
    <location>
        <begin position="53"/>
        <end position="519"/>
    </location>
</feature>
<dbReference type="InterPro" id="IPR050485">
    <property type="entry name" value="Proline_metab_enzyme"/>
</dbReference>